<keyword evidence="6" id="KW-0482">Metalloprotease</keyword>
<keyword evidence="3" id="KW-0479">Metal-binding</keyword>
<dbReference type="RefSeq" id="WP_147669518.1">
    <property type="nucleotide sequence ID" value="NZ_CP120678.1"/>
</dbReference>
<evidence type="ECO:0000256" key="1">
    <source>
        <dbReference type="ARBA" id="ARBA00010243"/>
    </source>
</evidence>
<dbReference type="NCBIfam" id="NF000642">
    <property type="entry name" value="PRK00024.1"/>
    <property type="match status" value="1"/>
</dbReference>
<protein>
    <submittedName>
        <fullName evidence="8">DNA repair protein RadC</fullName>
    </submittedName>
</protein>
<dbReference type="AlphaFoldDB" id="A0A9Y2AFG4"/>
<dbReference type="KEGG" id="sgbi:P3F81_12350"/>
<keyword evidence="5" id="KW-0862">Zinc</keyword>
<gene>
    <name evidence="8" type="primary">radC</name>
    <name evidence="8" type="ORF">P3F81_12350</name>
</gene>
<dbReference type="PROSITE" id="PS50249">
    <property type="entry name" value="MPN"/>
    <property type="match status" value="1"/>
</dbReference>
<dbReference type="Pfam" id="PF04002">
    <property type="entry name" value="RadC"/>
    <property type="match status" value="1"/>
</dbReference>
<dbReference type="EMBL" id="CP120678">
    <property type="protein sequence ID" value="WIW70660.1"/>
    <property type="molecule type" value="Genomic_DNA"/>
</dbReference>
<dbReference type="GO" id="GO:0008237">
    <property type="term" value="F:metallopeptidase activity"/>
    <property type="evidence" value="ECO:0007669"/>
    <property type="project" value="UniProtKB-KW"/>
</dbReference>
<dbReference type="GO" id="GO:0046872">
    <property type="term" value="F:metal ion binding"/>
    <property type="evidence" value="ECO:0007669"/>
    <property type="project" value="UniProtKB-KW"/>
</dbReference>
<evidence type="ECO:0000256" key="6">
    <source>
        <dbReference type="ARBA" id="ARBA00023049"/>
    </source>
</evidence>
<sequence length="203" mass="22642">MESDLEKLSDEELLSTFIQESTANQLIAEYQTIYGVVMHTSAVDAKNTKGLGQSKLHKLACIKELLSRVQKGQSKQITKISSPQDIADYFSDMEDLQQEEFRILMLNTKNHIIGQRLISKGTINASLASPREIFSPAIKLMASHIILVHNHPSSEPSPSAEDKRMTEVVVKAGDIVNIKVLDHVIIGKNTYFSFKEQDLMGSN</sequence>
<dbReference type="PANTHER" id="PTHR30471">
    <property type="entry name" value="DNA REPAIR PROTEIN RADC"/>
    <property type="match status" value="1"/>
</dbReference>
<keyword evidence="9" id="KW-1185">Reference proteome</keyword>
<evidence type="ECO:0000259" key="7">
    <source>
        <dbReference type="PROSITE" id="PS50249"/>
    </source>
</evidence>
<feature type="domain" description="MPN" evidence="7">
    <location>
        <begin position="79"/>
        <end position="200"/>
    </location>
</feature>
<dbReference type="InterPro" id="IPR001405">
    <property type="entry name" value="UPF0758"/>
</dbReference>
<dbReference type="PANTHER" id="PTHR30471:SF3">
    <property type="entry name" value="UPF0758 PROTEIN YEES-RELATED"/>
    <property type="match status" value="1"/>
</dbReference>
<keyword evidence="4" id="KW-0378">Hydrolase</keyword>
<dbReference type="Gene3D" id="3.40.140.10">
    <property type="entry name" value="Cytidine Deaminase, domain 2"/>
    <property type="match status" value="1"/>
</dbReference>
<keyword evidence="2" id="KW-0645">Protease</keyword>
<dbReference type="NCBIfam" id="TIGR00608">
    <property type="entry name" value="radc"/>
    <property type="match status" value="1"/>
</dbReference>
<evidence type="ECO:0000256" key="3">
    <source>
        <dbReference type="ARBA" id="ARBA00022723"/>
    </source>
</evidence>
<dbReference type="CDD" id="cd08071">
    <property type="entry name" value="MPN_DUF2466"/>
    <property type="match status" value="1"/>
</dbReference>
<evidence type="ECO:0000256" key="5">
    <source>
        <dbReference type="ARBA" id="ARBA00022833"/>
    </source>
</evidence>
<evidence type="ECO:0000313" key="9">
    <source>
        <dbReference type="Proteomes" id="UP001243623"/>
    </source>
</evidence>
<reference evidence="8" key="1">
    <citation type="submission" date="2023-03" db="EMBL/GenBank/DDBJ databases">
        <title>Selenobaculum gbiensis gen. nov. sp. nov., a new bacterium isolated from the gut microbiota of IBD patient.</title>
        <authorList>
            <person name="Yeo S."/>
            <person name="Park H."/>
            <person name="Huh C.S."/>
        </authorList>
    </citation>
    <scope>NUCLEOTIDE SEQUENCE</scope>
    <source>
        <strain evidence="8">ICN-92133</strain>
    </source>
</reference>
<evidence type="ECO:0000256" key="4">
    <source>
        <dbReference type="ARBA" id="ARBA00022801"/>
    </source>
</evidence>
<comment type="similarity">
    <text evidence="1">Belongs to the UPF0758 family.</text>
</comment>
<dbReference type="InterPro" id="IPR025657">
    <property type="entry name" value="RadC_JAB"/>
</dbReference>
<evidence type="ECO:0000256" key="2">
    <source>
        <dbReference type="ARBA" id="ARBA00022670"/>
    </source>
</evidence>
<accession>A0A9Y2AFG4</accession>
<dbReference type="InterPro" id="IPR037518">
    <property type="entry name" value="MPN"/>
</dbReference>
<dbReference type="Proteomes" id="UP001243623">
    <property type="component" value="Chromosome"/>
</dbReference>
<organism evidence="8 9">
    <name type="scientific">Selenobaculum gibii</name>
    <dbReference type="NCBI Taxonomy" id="3054208"/>
    <lineage>
        <taxon>Bacteria</taxon>
        <taxon>Bacillati</taxon>
        <taxon>Bacillota</taxon>
        <taxon>Negativicutes</taxon>
        <taxon>Selenomonadales</taxon>
        <taxon>Selenomonadaceae</taxon>
        <taxon>Selenobaculum</taxon>
    </lineage>
</organism>
<evidence type="ECO:0000313" key="8">
    <source>
        <dbReference type="EMBL" id="WIW70660.1"/>
    </source>
</evidence>
<dbReference type="GO" id="GO:0006508">
    <property type="term" value="P:proteolysis"/>
    <property type="evidence" value="ECO:0007669"/>
    <property type="project" value="UniProtKB-KW"/>
</dbReference>
<proteinExistence type="inferred from homology"/>
<name>A0A9Y2AFG4_9FIRM</name>